<comment type="caution">
    <text evidence="2">The sequence shown here is derived from an EMBL/GenBank/DDBJ whole genome shotgun (WGS) entry which is preliminary data.</text>
</comment>
<accession>U6Q2F9</accession>
<dbReference type="RefSeq" id="WP_002641656.1">
    <property type="nucleotide sequence ID" value="NZ_CP019448.1"/>
</dbReference>
<protein>
    <submittedName>
        <fullName evidence="2">Uncharacterized protein</fullName>
    </submittedName>
</protein>
<dbReference type="AlphaFoldDB" id="U6Q2F9"/>
<sequence length="564" mass="61172">MENFSSNHAEIYDNGNGGLMTNGRLINGASIDYVTGDIVIPTEPFKQPIHTATYSEFSLTDTSPRYVAVAGSTTIQRTVVVAPKHAMVEFVSSEETRTVGDTVRSASQTFDVLQGVAIPRIALLNSWTFEIQGKFTIERDGVLYQNWNYNQGTGTVVGSLNAATGIVNINNLAPNASPNIKVLSGVYHQGEYGVQQIHGRTAIAPVNPESFIAYAETGETTLRGDSQADGSITGTLSGSIDYDTGLFNVSANAIVPPESLRYNAVSLTSIPIDTDIGINAVRLPQDGRVPIFRVGDVVVLTNKMLQDLGSAHTAGATIPLNRSDADRVCVVDANSKHVLATQYDIVSGSLVWAMPLDLSGYAMPLSACLIYEEENRLMGVNISGSLKLQYGLKRNYPIEKTYLSSAIIGGEKGDLLVRATEPFSQQAWTKVWQNTRIGDEILAKLNVKDYPIKLTSDGAINGRWLIEFVSPTQFKLYEERLGLIAASDTLSDLSPLNPATNKPFFTLPHLAFGGGWETRNCVRFNTSTTSMGIWFIRAVQPSADKTSHADKFTACLRGNTNIIE</sequence>
<reference evidence="2 3" key="2">
    <citation type="submission" date="2011-10" db="EMBL/GenBank/DDBJ databases">
        <title>The Genome Sequence of Simonsiella muelleri ATCC 29453.</title>
        <authorList>
            <consortium name="The Broad Institute Genome Sequencing Platform"/>
            <consortium name="The Broad Institute Genome Sequencing Center for Infectious Disease"/>
            <person name="Earl A."/>
            <person name="Ward D."/>
            <person name="Feldgarden M."/>
            <person name="Gevers D."/>
            <person name="Izard J."/>
            <person name="Baranova O.V."/>
            <person name="Blanton J.M."/>
            <person name="Tanner A.C."/>
            <person name="Dewhirst F."/>
            <person name="Young S.K."/>
            <person name="Zeng Q."/>
            <person name="Gargeya S."/>
            <person name="Fitzgerald M."/>
            <person name="Haas B."/>
            <person name="Abouelleil A."/>
            <person name="Alvarado L."/>
            <person name="Arachchi H.M."/>
            <person name="Berlin A."/>
            <person name="Brown A."/>
            <person name="Chapman S.B."/>
            <person name="Chen Z."/>
            <person name="Dunbar C."/>
            <person name="Freedman E."/>
            <person name="Gearin G."/>
            <person name="Goldberg J."/>
            <person name="Griggs A."/>
            <person name="Gujja S."/>
            <person name="Heiman D."/>
            <person name="Howarth C."/>
            <person name="Larson L."/>
            <person name="Lui A."/>
            <person name="MacDonald P.J.P."/>
            <person name="Montmayeur A."/>
            <person name="Murphy C."/>
            <person name="Neiman D."/>
            <person name="Pearson M."/>
            <person name="Priest M."/>
            <person name="Roberts A."/>
            <person name="Saif S."/>
            <person name="Shea T."/>
            <person name="Shenoy N."/>
            <person name="Sisk P."/>
            <person name="Stolte C."/>
            <person name="Sykes S."/>
            <person name="Wortman J."/>
            <person name="Nusbaum C."/>
            <person name="Birren B."/>
        </authorList>
    </citation>
    <scope>NUCLEOTIDE SEQUENCE [LARGE SCALE GENOMIC DNA]</scope>
    <source>
        <strain evidence="2 3">ATCC 29453</strain>
    </source>
</reference>
<reference evidence="2 3" key="1">
    <citation type="submission" date="2010-03" db="EMBL/GenBank/DDBJ databases">
        <authorList>
            <consortium name="The Broad Institute Genome Sequencing Platform"/>
            <person name="Ward D."/>
            <person name="Earl A."/>
            <person name="Feldgarden M."/>
            <person name="Gevers D."/>
            <person name="Young S."/>
            <person name="Zeng Q."/>
            <person name="Koehrsen M."/>
            <person name="Alvarado L."/>
            <person name="Berlin A.M."/>
            <person name="Borenstein D."/>
            <person name="Chapman S.B."/>
            <person name="Chen Z."/>
            <person name="Engels R."/>
            <person name="Freedman E."/>
            <person name="Gellesch M."/>
            <person name="Goldberg J."/>
            <person name="Griggs A."/>
            <person name="Gujja S."/>
            <person name="Heilman E.R."/>
            <person name="Heiman D.I."/>
            <person name="Hepburn T.A."/>
            <person name="Howarth C."/>
            <person name="Jen D."/>
            <person name="Larson L."/>
            <person name="Mehta T."/>
            <person name="Park D."/>
            <person name="Pearson M."/>
            <person name="Richards J."/>
            <person name="Roberts A."/>
            <person name="Saif S."/>
            <person name="Shea T.D."/>
            <person name="Shenoy N."/>
            <person name="Sisk P."/>
            <person name="Stolte C."/>
            <person name="Sykes S.N."/>
            <person name="Walk T."/>
            <person name="White J."/>
            <person name="Yandava C."/>
            <person name="Izard J."/>
            <person name="Baranova O.V."/>
            <person name="Blanton J.M."/>
            <person name="Tanner A.C."/>
            <person name="Dewhirst F."/>
            <person name="Haas B."/>
            <person name="Nusbaum C."/>
            <person name="Birren B."/>
        </authorList>
    </citation>
    <scope>NUCLEOTIDE SEQUENCE [LARGE SCALE GENOMIC DNA]</scope>
    <source>
        <strain evidence="2 3">ATCC 29453</strain>
    </source>
</reference>
<name>U6Q2F9_9NEIS</name>
<dbReference type="KEGG" id="smur:BWP33_08895"/>
<evidence type="ECO:0000313" key="1">
    <source>
        <dbReference type="EMBL" id="EFG29900.1"/>
    </source>
</evidence>
<organism evidence="2 3">
    <name type="scientific">Simonsiella muelleri ATCC 29453</name>
    <dbReference type="NCBI Taxonomy" id="641147"/>
    <lineage>
        <taxon>Bacteria</taxon>
        <taxon>Pseudomonadati</taxon>
        <taxon>Pseudomonadota</taxon>
        <taxon>Betaproteobacteria</taxon>
        <taxon>Neisseriales</taxon>
        <taxon>Neisseriaceae</taxon>
        <taxon>Simonsiella</taxon>
    </lineage>
</organism>
<dbReference type="EMBL" id="ADCY02000019">
    <property type="protein sequence ID" value="EFG29900.1"/>
    <property type="molecule type" value="Genomic_DNA"/>
</dbReference>
<evidence type="ECO:0000313" key="3">
    <source>
        <dbReference type="Proteomes" id="UP000017813"/>
    </source>
</evidence>
<gene>
    <name evidence="1" type="ORF">HMPREF9021_02263</name>
    <name evidence="2" type="ORF">HMPREF9021_02691</name>
</gene>
<keyword evidence="3" id="KW-1185">Reference proteome</keyword>
<dbReference type="HOGENOM" id="CLU_023856_0_0_4"/>
<dbReference type="EMBL" id="ADCY02000073">
    <property type="protein sequence ID" value="EJZ50069.1"/>
    <property type="molecule type" value="Genomic_DNA"/>
</dbReference>
<dbReference type="KEGG" id="smur:BWP33_10680"/>
<proteinExistence type="predicted"/>
<dbReference type="KEGG" id="smur:BWP33_03055"/>
<dbReference type="eggNOG" id="ENOG502Z7RQ">
    <property type="taxonomic scope" value="Bacteria"/>
</dbReference>
<dbReference type="KEGG" id="smur:BWP33_07490"/>
<dbReference type="STRING" id="641147.HMPREF9021_02263"/>
<evidence type="ECO:0000313" key="2">
    <source>
        <dbReference type="EMBL" id="EJZ50069.1"/>
    </source>
</evidence>
<dbReference type="Proteomes" id="UP000017813">
    <property type="component" value="Unassembled WGS sequence"/>
</dbReference>
<dbReference type="OrthoDB" id="8477619at2"/>